<dbReference type="Proteomes" id="UP001454036">
    <property type="component" value="Unassembled WGS sequence"/>
</dbReference>
<evidence type="ECO:0000259" key="1">
    <source>
        <dbReference type="Pfam" id="PF10536"/>
    </source>
</evidence>
<dbReference type="InterPro" id="IPR019557">
    <property type="entry name" value="AminoTfrase-like_pln_mobile"/>
</dbReference>
<sequence length="239" mass="26495">MVGPEEDKVATLVVHTPLYKGHAAPWPSIPAPELERGCSWSSVQEKVIYLEGPDQNSPNFPHGFCFLSTMISIRQYSGGILALGLPLLGFHYPDGTVSVSAWIGFWNHSLRTDVSHEAADWSTTKIPPASICPRELTTPQHRSWDSSDRYPFDVLEVDANLEEEVYCAAFLSCWLCVFVLPVEPLGFIRASMFKMSSIMAKGSRVSLAPPVLACIYRSLSQISLFDNPSTAQECFLLKL</sequence>
<proteinExistence type="predicted"/>
<dbReference type="EMBL" id="BAABME010001590">
    <property type="protein sequence ID" value="GAA0150429.1"/>
    <property type="molecule type" value="Genomic_DNA"/>
</dbReference>
<evidence type="ECO:0000313" key="2">
    <source>
        <dbReference type="EMBL" id="GAA0150429.1"/>
    </source>
</evidence>
<gene>
    <name evidence="2" type="ORF">LIER_09375</name>
</gene>
<name>A0AAV3PFJ9_LITER</name>
<comment type="caution">
    <text evidence="2">The sequence shown here is derived from an EMBL/GenBank/DDBJ whole genome shotgun (WGS) entry which is preliminary data.</text>
</comment>
<dbReference type="AlphaFoldDB" id="A0AAV3PFJ9"/>
<reference evidence="2 3" key="1">
    <citation type="submission" date="2024-01" db="EMBL/GenBank/DDBJ databases">
        <title>The complete chloroplast genome sequence of Lithospermum erythrorhizon: insights into the phylogenetic relationship among Boraginaceae species and the maternal lineages of purple gromwells.</title>
        <authorList>
            <person name="Okada T."/>
            <person name="Watanabe K."/>
        </authorList>
    </citation>
    <scope>NUCLEOTIDE SEQUENCE [LARGE SCALE GENOMIC DNA]</scope>
</reference>
<keyword evidence="3" id="KW-1185">Reference proteome</keyword>
<feature type="domain" description="Aminotransferase-like plant mobile" evidence="1">
    <location>
        <begin position="158"/>
        <end position="227"/>
    </location>
</feature>
<organism evidence="2 3">
    <name type="scientific">Lithospermum erythrorhizon</name>
    <name type="common">Purple gromwell</name>
    <name type="synonym">Lithospermum officinale var. erythrorhizon</name>
    <dbReference type="NCBI Taxonomy" id="34254"/>
    <lineage>
        <taxon>Eukaryota</taxon>
        <taxon>Viridiplantae</taxon>
        <taxon>Streptophyta</taxon>
        <taxon>Embryophyta</taxon>
        <taxon>Tracheophyta</taxon>
        <taxon>Spermatophyta</taxon>
        <taxon>Magnoliopsida</taxon>
        <taxon>eudicotyledons</taxon>
        <taxon>Gunneridae</taxon>
        <taxon>Pentapetalae</taxon>
        <taxon>asterids</taxon>
        <taxon>lamiids</taxon>
        <taxon>Boraginales</taxon>
        <taxon>Boraginaceae</taxon>
        <taxon>Boraginoideae</taxon>
        <taxon>Lithospermeae</taxon>
        <taxon>Lithospermum</taxon>
    </lineage>
</organism>
<accession>A0AAV3PFJ9</accession>
<evidence type="ECO:0000313" key="3">
    <source>
        <dbReference type="Proteomes" id="UP001454036"/>
    </source>
</evidence>
<dbReference type="Pfam" id="PF10536">
    <property type="entry name" value="PMD"/>
    <property type="match status" value="1"/>
</dbReference>
<protein>
    <recommendedName>
        <fullName evidence="1">Aminotransferase-like plant mobile domain-containing protein</fullName>
    </recommendedName>
</protein>